<dbReference type="NCBIfam" id="NF040945">
    <property type="entry name" value="CCC_membrane"/>
    <property type="match status" value="1"/>
</dbReference>
<feature type="transmembrane region" description="Helical" evidence="1">
    <location>
        <begin position="67"/>
        <end position="87"/>
    </location>
</feature>
<reference evidence="2 3" key="1">
    <citation type="submission" date="2018-11" db="EMBL/GenBank/DDBJ databases">
        <title>Aureibaculum marinum gen. nov., sp. nov., a member of the family Flavobacteriaceae isolated from the Bohai Sea.</title>
        <authorList>
            <person name="Ji X."/>
        </authorList>
    </citation>
    <scope>NUCLEOTIDE SEQUENCE [LARGE SCALE GENOMIC DNA]</scope>
    <source>
        <strain evidence="2 3">BH-SD17</strain>
    </source>
</reference>
<organism evidence="2 3">
    <name type="scientific">Aureibaculum marinum</name>
    <dbReference type="NCBI Taxonomy" id="2487930"/>
    <lineage>
        <taxon>Bacteria</taxon>
        <taxon>Pseudomonadati</taxon>
        <taxon>Bacteroidota</taxon>
        <taxon>Flavobacteriia</taxon>
        <taxon>Flavobacteriales</taxon>
        <taxon>Flavobacteriaceae</taxon>
        <taxon>Aureibaculum</taxon>
    </lineage>
</organism>
<accession>A0A3N4NJA4</accession>
<evidence type="ECO:0000313" key="3">
    <source>
        <dbReference type="Proteomes" id="UP000270856"/>
    </source>
</evidence>
<keyword evidence="1" id="KW-0472">Membrane</keyword>
<dbReference type="Proteomes" id="UP000270856">
    <property type="component" value="Unassembled WGS sequence"/>
</dbReference>
<dbReference type="AlphaFoldDB" id="A0A3N4NJA4"/>
<dbReference type="OrthoDB" id="1099888at2"/>
<evidence type="ECO:0000256" key="1">
    <source>
        <dbReference type="SAM" id="Phobius"/>
    </source>
</evidence>
<dbReference type="RefSeq" id="WP_123898571.1">
    <property type="nucleotide sequence ID" value="NZ_RPFJ01000017.1"/>
</dbReference>
<keyword evidence="1" id="KW-1133">Transmembrane helix</keyword>
<proteinExistence type="predicted"/>
<dbReference type="EMBL" id="RPFJ01000017">
    <property type="protein sequence ID" value="RPD94477.1"/>
    <property type="molecule type" value="Genomic_DNA"/>
</dbReference>
<feature type="transmembrane region" description="Helical" evidence="1">
    <location>
        <begin position="12"/>
        <end position="39"/>
    </location>
</feature>
<protein>
    <submittedName>
        <fullName evidence="2">DUF4190 domain-containing protein</fullName>
    </submittedName>
</protein>
<sequence>MEKQKLPNSKTSLILGVISIVSTFCCCFIPGPGIILGLIGMNSAKKAKALDQENPDMYEGINNANTGALLSKIGLIIGILTLAWFIYRLATVDFDLIIEQYKEVMEQMQQGQ</sequence>
<name>A0A3N4NJA4_9FLAO</name>
<evidence type="ECO:0000313" key="2">
    <source>
        <dbReference type="EMBL" id="RPD94477.1"/>
    </source>
</evidence>
<gene>
    <name evidence="2" type="ORF">EGM88_12100</name>
</gene>
<keyword evidence="1" id="KW-0812">Transmembrane</keyword>
<keyword evidence="3" id="KW-1185">Reference proteome</keyword>
<comment type="caution">
    <text evidence="2">The sequence shown here is derived from an EMBL/GenBank/DDBJ whole genome shotgun (WGS) entry which is preliminary data.</text>
</comment>